<dbReference type="EMBL" id="LGVV01000020">
    <property type="protein sequence ID" value="KNX41641.1"/>
    <property type="molecule type" value="Genomic_DNA"/>
</dbReference>
<dbReference type="InterPro" id="IPR030831">
    <property type="entry name" value="Fuse-rel_SoxYZ"/>
</dbReference>
<proteinExistence type="predicted"/>
<accession>A0A0L6CV89</accession>
<reference evidence="5" key="1">
    <citation type="submission" date="2015-07" db="EMBL/GenBank/DDBJ databases">
        <title>Draft Genome Sequence of Roseovarius tolerans EL-164, a producer of N-Acylated Alanine Methyl Esters (NAMEs).</title>
        <authorList>
            <person name="Voget S."/>
            <person name="Bruns H."/>
            <person name="Wagner-Doebler I."/>
            <person name="Schulz S."/>
            <person name="Daniel R."/>
        </authorList>
    </citation>
    <scope>NUCLEOTIDE SEQUENCE [LARGE SCALE GENOMIC DNA]</scope>
    <source>
        <strain evidence="5">EL-164</strain>
    </source>
</reference>
<dbReference type="PATRIC" id="fig|74031.6.peg.1877"/>
<dbReference type="InterPro" id="IPR014756">
    <property type="entry name" value="Ig_E-set"/>
</dbReference>
<comment type="caution">
    <text evidence="4">The sequence shown here is derived from an EMBL/GenBank/DDBJ whole genome shotgun (WGS) entry which is preliminary data.</text>
</comment>
<dbReference type="SUPFAM" id="SSF81296">
    <property type="entry name" value="E set domains"/>
    <property type="match status" value="1"/>
</dbReference>
<dbReference type="Proteomes" id="UP000037046">
    <property type="component" value="Unassembled WGS sequence"/>
</dbReference>
<evidence type="ECO:0000259" key="2">
    <source>
        <dbReference type="Pfam" id="PF08770"/>
    </source>
</evidence>
<evidence type="ECO:0000313" key="5">
    <source>
        <dbReference type="Proteomes" id="UP000037046"/>
    </source>
</evidence>
<dbReference type="Gene3D" id="2.60.40.10">
    <property type="entry name" value="Immunoglobulins"/>
    <property type="match status" value="1"/>
</dbReference>
<dbReference type="Pfam" id="PF08770">
    <property type="entry name" value="SoxZ"/>
    <property type="match status" value="1"/>
</dbReference>
<dbReference type="InterPro" id="IPR014880">
    <property type="entry name" value="SoxZ_dom"/>
</dbReference>
<gene>
    <name evidence="4" type="ORF">ROTO_18410</name>
</gene>
<evidence type="ECO:0000259" key="3">
    <source>
        <dbReference type="Pfam" id="PF13501"/>
    </source>
</evidence>
<organism evidence="4 5">
    <name type="scientific">Roseovarius tolerans</name>
    <dbReference type="NCBI Taxonomy" id="74031"/>
    <lineage>
        <taxon>Bacteria</taxon>
        <taxon>Pseudomonadati</taxon>
        <taxon>Pseudomonadota</taxon>
        <taxon>Alphaproteobacteria</taxon>
        <taxon>Rhodobacterales</taxon>
        <taxon>Roseobacteraceae</taxon>
        <taxon>Roseovarius</taxon>
    </lineage>
</organism>
<dbReference type="RefSeq" id="WP_050662730.1">
    <property type="nucleotide sequence ID" value="NZ_CP118494.1"/>
</dbReference>
<sequence length="270" mass="28942">MKHTLLPLALMAALALPAAASEPVWPDLAQDLYGTRPLLDGTEHIAIDTPYRTTEDARTHVKATLAAPPGRLWGRVEVILDDNPMPVSAVFDFKAPQPRFTFDVTMRINGPTPLHVVGETTDGQLYVADTFVKTSGQGACAAPPGTDPDVALATLGQMRIAITDSAVSRVQDRLAALTTRDRQVDLDISHPSHSGMQMDQISLLFIPLRYVETVDIDLDGGGYVEMTGSISLSENPRVSLSVPGRTQAVDVTMTDTDGTVSHAQATLPGY</sequence>
<dbReference type="STRING" id="74031.SAMN04488077_108120"/>
<dbReference type="Pfam" id="PF13501">
    <property type="entry name" value="SoxY"/>
    <property type="match status" value="1"/>
</dbReference>
<feature type="domain" description="Sulphur oxidation protein SoxZ" evidence="2">
    <location>
        <begin position="182"/>
        <end position="265"/>
    </location>
</feature>
<dbReference type="InterPro" id="IPR013783">
    <property type="entry name" value="Ig-like_fold"/>
</dbReference>
<dbReference type="AlphaFoldDB" id="A0A0L6CV89"/>
<name>A0A0L6CV89_9RHOB</name>
<feature type="signal peptide" evidence="1">
    <location>
        <begin position="1"/>
        <end position="20"/>
    </location>
</feature>
<protein>
    <submittedName>
        <fullName evidence="4">Sulfur oxidation protein SoxZ</fullName>
    </submittedName>
</protein>
<dbReference type="InterPro" id="IPR032711">
    <property type="entry name" value="SoxY"/>
</dbReference>
<dbReference type="OrthoDB" id="8538315at2"/>
<dbReference type="NCBIfam" id="TIGR04557">
    <property type="entry name" value="fuse_rel_SoxYZ"/>
    <property type="match status" value="1"/>
</dbReference>
<evidence type="ECO:0000313" key="4">
    <source>
        <dbReference type="EMBL" id="KNX41641.1"/>
    </source>
</evidence>
<feature type="chain" id="PRO_5005562866" evidence="1">
    <location>
        <begin position="21"/>
        <end position="270"/>
    </location>
</feature>
<keyword evidence="5" id="KW-1185">Reference proteome</keyword>
<feature type="domain" description="Ig-like SoxY" evidence="3">
    <location>
        <begin position="30"/>
        <end position="140"/>
    </location>
</feature>
<dbReference type="Gene3D" id="2.60.40.2470">
    <property type="entry name" value="SoxY domain"/>
    <property type="match status" value="1"/>
</dbReference>
<dbReference type="InterPro" id="IPR038162">
    <property type="entry name" value="SoxY_sf"/>
</dbReference>
<evidence type="ECO:0000256" key="1">
    <source>
        <dbReference type="SAM" id="SignalP"/>
    </source>
</evidence>
<keyword evidence="1" id="KW-0732">Signal</keyword>